<sequence length="402" mass="44231">MYITRDWLATDGALDAWLFDDNDKFLDTFVIGHEEAPHRLDAGELQYVAILPCSFVTSTSATIPPKYLRRHRKSLPYLFEDIVLGELGEQHFAVSDSAKEGVVDVNILEKDMLETIIRRFAARGISLAAVYTDAGLLPTEERGLCVLELGADVLYRCGSDQGVLQRESVLLAELLSRNSDPDLNILVGGNVPLGGGVASQAIALTSGAMQYLAQRAVIAKNAINLLQGEFAPKDAASRMSGLVWGVSGLCLSLLMVAAYFAIMSMLIDEQAAQQRQETVTAVREFIPSYRARRDVRDEVGKYLQGRLDERDTRIDFSEFMGRFSDAWAKADLAGPTIKSLRFSRVDTEMVIEIDGIDVPEVDRLQNALGEDRFTSSVISVTASQKVEEKSSARLRISVGSLE</sequence>
<dbReference type="NCBIfam" id="TIGR01709">
    <property type="entry name" value="typeII_sec_gspL"/>
    <property type="match status" value="1"/>
</dbReference>
<protein>
    <recommendedName>
        <fullName evidence="1">Type II secretion system protein L</fullName>
        <shortName evidence="1">T2SS protein L</shortName>
    </recommendedName>
</protein>
<dbReference type="InterPro" id="IPR007812">
    <property type="entry name" value="T2SS_protein-GspL"/>
</dbReference>
<dbReference type="SUPFAM" id="SSF53067">
    <property type="entry name" value="Actin-like ATPase domain"/>
    <property type="match status" value="1"/>
</dbReference>
<dbReference type="Proteomes" id="UP001500392">
    <property type="component" value="Unassembled WGS sequence"/>
</dbReference>
<comment type="caution">
    <text evidence="4">The sequence shown here is derived from an EMBL/GenBank/DDBJ whole genome shotgun (WGS) entry which is preliminary data.</text>
</comment>
<reference evidence="5" key="1">
    <citation type="journal article" date="2019" name="Int. J. Syst. Evol. Microbiol.">
        <title>The Global Catalogue of Microorganisms (GCM) 10K type strain sequencing project: providing services to taxonomists for standard genome sequencing and annotation.</title>
        <authorList>
            <consortium name="The Broad Institute Genomics Platform"/>
            <consortium name="The Broad Institute Genome Sequencing Center for Infectious Disease"/>
            <person name="Wu L."/>
            <person name="Ma J."/>
        </authorList>
    </citation>
    <scope>NUCLEOTIDE SEQUENCE [LARGE SCALE GENOMIC DNA]</scope>
    <source>
        <strain evidence="5">JCM 17304</strain>
    </source>
</reference>
<keyword evidence="5" id="KW-1185">Reference proteome</keyword>
<keyword evidence="1" id="KW-0653">Protein transport</keyword>
<dbReference type="EMBL" id="BAABDM010000016">
    <property type="protein sequence ID" value="GAA4107119.1"/>
    <property type="molecule type" value="Genomic_DNA"/>
</dbReference>
<evidence type="ECO:0000313" key="5">
    <source>
        <dbReference type="Proteomes" id="UP001500392"/>
    </source>
</evidence>
<keyword evidence="2" id="KW-1133">Transmembrane helix</keyword>
<dbReference type="Gene3D" id="3.30.420.370">
    <property type="match status" value="1"/>
</dbReference>
<keyword evidence="1" id="KW-0813">Transport</keyword>
<dbReference type="RefSeq" id="WP_344939225.1">
    <property type="nucleotide sequence ID" value="NZ_BAABDM010000016.1"/>
</dbReference>
<feature type="transmembrane region" description="Helical" evidence="2">
    <location>
        <begin position="242"/>
        <end position="267"/>
    </location>
</feature>
<gene>
    <name evidence="4" type="ORF">GCM10022414_38010</name>
</gene>
<dbReference type="InterPro" id="IPR043129">
    <property type="entry name" value="ATPase_NBD"/>
</dbReference>
<evidence type="ECO:0000256" key="1">
    <source>
        <dbReference type="PIRNR" id="PIRNR015761"/>
    </source>
</evidence>
<evidence type="ECO:0000313" key="4">
    <source>
        <dbReference type="EMBL" id="GAA4107119.1"/>
    </source>
</evidence>
<dbReference type="InterPro" id="IPR024230">
    <property type="entry name" value="GspL_cyto_dom"/>
</dbReference>
<dbReference type="PIRSF" id="PIRSF015761">
    <property type="entry name" value="Protein_L"/>
    <property type="match status" value="1"/>
</dbReference>
<dbReference type="Gene3D" id="3.30.420.380">
    <property type="match status" value="1"/>
</dbReference>
<feature type="domain" description="GspL cytoplasmic actin-ATPase-like" evidence="3">
    <location>
        <begin position="42"/>
        <end position="233"/>
    </location>
</feature>
<name>A0ABP7X8K7_9GAMM</name>
<keyword evidence="2" id="KW-0472">Membrane</keyword>
<comment type="similarity">
    <text evidence="1">Belongs to the GSP L family.</text>
</comment>
<dbReference type="Pfam" id="PF05134">
    <property type="entry name" value="T2SSL"/>
    <property type="match status" value="1"/>
</dbReference>
<accession>A0ABP7X8K7</accession>
<dbReference type="CDD" id="cd24017">
    <property type="entry name" value="ASKHA_T2SSL_N"/>
    <property type="match status" value="1"/>
</dbReference>
<keyword evidence="2" id="KW-0812">Transmembrane</keyword>
<evidence type="ECO:0000259" key="3">
    <source>
        <dbReference type="Pfam" id="PF05134"/>
    </source>
</evidence>
<organism evidence="4 5">
    <name type="scientific">Zhongshania borealis</name>
    <dbReference type="NCBI Taxonomy" id="889488"/>
    <lineage>
        <taxon>Bacteria</taxon>
        <taxon>Pseudomonadati</taxon>
        <taxon>Pseudomonadota</taxon>
        <taxon>Gammaproteobacteria</taxon>
        <taxon>Cellvibrionales</taxon>
        <taxon>Spongiibacteraceae</taxon>
        <taxon>Zhongshania</taxon>
    </lineage>
</organism>
<proteinExistence type="inferred from homology"/>
<evidence type="ECO:0000256" key="2">
    <source>
        <dbReference type="SAM" id="Phobius"/>
    </source>
</evidence>
<comment type="function">
    <text evidence="1">Inner membrane component of the type II secretion system required for the energy-dependent secretion of extracellular factors such as proteases and toxins from the periplasm.</text>
</comment>